<keyword evidence="1" id="KW-1133">Transmembrane helix</keyword>
<organism evidence="2">
    <name type="scientific">Hexamita inflata</name>
    <dbReference type="NCBI Taxonomy" id="28002"/>
    <lineage>
        <taxon>Eukaryota</taxon>
        <taxon>Metamonada</taxon>
        <taxon>Diplomonadida</taxon>
        <taxon>Hexamitidae</taxon>
        <taxon>Hexamitinae</taxon>
        <taxon>Hexamita</taxon>
    </lineage>
</organism>
<evidence type="ECO:0000256" key="1">
    <source>
        <dbReference type="SAM" id="Phobius"/>
    </source>
</evidence>
<evidence type="ECO:0000313" key="2">
    <source>
        <dbReference type="EMBL" id="CAI9931680.1"/>
    </source>
</evidence>
<sequence>MIAQTNVIAFKFIYEIQKDVSNVNINQVYRIKSQNSEIISQNYLIIILFTKYCNYQSNLIFYSQINSKLIIVTKYFNPSFIFRFDNYLDLVVQFNNTYSYQHYELNHIIQKINQLIYDDTPKFGNVNTTLVFIKPIYVDFEYLGSVYKLVDFYQYSAYDLLWLDQISRSIIKQTNSQRVIVDSFAQYSSIFTVDKERYKNYYQLQPIVFNHSDSLIQYSDQNRVTTQQIYDVLDDEIFTRRDFTKYQKQYQQRQYSLIFTISSKAVGYLQRRKSVQCQQFSQDVLDQINLFRNYKSSRQMNIASLRQIASPSHVHINPDCPNKLGQVCLGTQSMYLNYKEQMQKSFNPVQLPPVCALSRQSKFTFHYDIETIFEDLNKLENMGNITNFKNAVLQCIQLLGDGRSQEAFSIPLVQFILSRMKKDSINDALVLRGIIQKIEGDKLVDVIFDEIVPQDTQIIIPLMLHDLLLRSDEISMFTALTYSLDEIADKTQVQEITLGYISNDMQEMTAGNLYQTLWEQNISDNDVSQKPLEVQQIYSNRIDFYKKFIQTFQLHYFSFSTGENWIPLMREQLKSQPLGLTEKFRIGSTNGQLTVTKALTVTSKTLDNQTSINGFLSIVLKEPFTLPITEEYTLFDTSMRYISGVNDARIMKGVKQILFQNNYIKNTQVNYTLSSLHHIIELDYSFWNDALNKAETNQFIIAVSQNKIANNNYISETQYNESQIHQRTIIFDAKCDYFISGQIIVKQFGAIDGLLVLYKDVVTSDFNENHSSNQQFLKIEHLQYYFGNLNRRGKSTTYYSNQLFPVLHIKYSLTIMKLKDNICILLICLFIIITASIITFLRQFRKYQQISFQYYSDVEFQQDKIQNTIQRKLIYHYQINNVKKFAHQLTPKKVRIINTINKNNLQLIFGTDMNKYGYLKLIQLPQLVLENLILKHCTSNYNDVSFTILASSQQYYIMKNNLLKTQSWLQNIQTSITGSMHVTYKSKVQNFKILKVKHVNSQSVSRASSVLSSFDNSMYQINDIQCQFAETPCADQMYEFYDRNIDSPYAVRILQFMNGQELNKLSLILEMSVQIE</sequence>
<reference evidence="3 4" key="2">
    <citation type="submission" date="2024-07" db="EMBL/GenBank/DDBJ databases">
        <authorList>
            <person name="Akdeniz Z."/>
        </authorList>
    </citation>
    <scope>NUCLEOTIDE SEQUENCE [LARGE SCALE GENOMIC DNA]</scope>
</reference>
<dbReference type="EMBL" id="CATOUU010000495">
    <property type="protein sequence ID" value="CAI9931680.1"/>
    <property type="molecule type" value="Genomic_DNA"/>
</dbReference>
<protein>
    <recommendedName>
        <fullName evidence="5">Transmembrane protein</fullName>
    </recommendedName>
</protein>
<dbReference type="Proteomes" id="UP001642409">
    <property type="component" value="Unassembled WGS sequence"/>
</dbReference>
<proteinExistence type="predicted"/>
<evidence type="ECO:0000313" key="4">
    <source>
        <dbReference type="Proteomes" id="UP001642409"/>
    </source>
</evidence>
<keyword evidence="1" id="KW-0472">Membrane</keyword>
<dbReference type="EMBL" id="CAXDID020000142">
    <property type="protein sequence ID" value="CAL6039469.1"/>
    <property type="molecule type" value="Genomic_DNA"/>
</dbReference>
<keyword evidence="1" id="KW-0812">Transmembrane</keyword>
<reference evidence="2" key="1">
    <citation type="submission" date="2023-06" db="EMBL/GenBank/DDBJ databases">
        <authorList>
            <person name="Kurt Z."/>
        </authorList>
    </citation>
    <scope>NUCLEOTIDE SEQUENCE</scope>
</reference>
<evidence type="ECO:0000313" key="3">
    <source>
        <dbReference type="EMBL" id="CAL6039469.1"/>
    </source>
</evidence>
<keyword evidence="4" id="KW-1185">Reference proteome</keyword>
<gene>
    <name evidence="2" type="ORF">HINF_LOCUS19325</name>
    <name evidence="3" type="ORF">HINF_LOCUS37872</name>
</gene>
<name>A0AA86P5A0_9EUKA</name>
<evidence type="ECO:0008006" key="5">
    <source>
        <dbReference type="Google" id="ProtNLM"/>
    </source>
</evidence>
<comment type="caution">
    <text evidence="2">The sequence shown here is derived from an EMBL/GenBank/DDBJ whole genome shotgun (WGS) entry which is preliminary data.</text>
</comment>
<feature type="transmembrane region" description="Helical" evidence="1">
    <location>
        <begin position="824"/>
        <end position="841"/>
    </location>
</feature>
<accession>A0AA86P5A0</accession>
<dbReference type="AlphaFoldDB" id="A0AA86P5A0"/>